<dbReference type="InterPro" id="IPR036047">
    <property type="entry name" value="F-box-like_dom_sf"/>
</dbReference>
<gene>
    <name evidence="1" type="ORF">BRADI_2g57674v3</name>
</gene>
<reference evidence="2" key="3">
    <citation type="submission" date="2018-08" db="UniProtKB">
        <authorList>
            <consortium name="EnsemblPlants"/>
        </authorList>
    </citation>
    <scope>IDENTIFICATION</scope>
    <source>
        <strain evidence="2">cv. Bd21</strain>
    </source>
</reference>
<dbReference type="FunCoup" id="A0A2K2DGG8">
    <property type="interactions" value="263"/>
</dbReference>
<reference evidence="1 2" key="1">
    <citation type="journal article" date="2010" name="Nature">
        <title>Genome sequencing and analysis of the model grass Brachypodium distachyon.</title>
        <authorList>
            <consortium name="International Brachypodium Initiative"/>
        </authorList>
    </citation>
    <scope>NUCLEOTIDE SEQUENCE [LARGE SCALE GENOMIC DNA]</scope>
    <source>
        <strain evidence="1 2">Bd21</strain>
    </source>
</reference>
<dbReference type="PANTHER" id="PTHR35545:SF18">
    <property type="entry name" value="F-BOX DOMAIN-CONTAINING PROTEIN"/>
    <property type="match status" value="1"/>
</dbReference>
<dbReference type="PANTHER" id="PTHR35545">
    <property type="entry name" value="F-BOX DOMAIN-CONTAINING PROTEIN"/>
    <property type="match status" value="1"/>
</dbReference>
<dbReference type="OrthoDB" id="608283at2759"/>
<evidence type="ECO:0008006" key="4">
    <source>
        <dbReference type="Google" id="ProtNLM"/>
    </source>
</evidence>
<dbReference type="EMBL" id="CM000881">
    <property type="protein sequence ID" value="PNT73375.1"/>
    <property type="molecule type" value="Genomic_DNA"/>
</dbReference>
<dbReference type="InParanoid" id="A0A2K2DGG8"/>
<dbReference type="EnsemblPlants" id="PNT73375">
    <property type="protein sequence ID" value="PNT73375"/>
    <property type="gene ID" value="BRADI_2g57674v3"/>
</dbReference>
<protein>
    <recommendedName>
        <fullName evidence="4">F-box domain-containing protein</fullName>
    </recommendedName>
</protein>
<organism evidence="1">
    <name type="scientific">Brachypodium distachyon</name>
    <name type="common">Purple false brome</name>
    <name type="synonym">Trachynia distachya</name>
    <dbReference type="NCBI Taxonomy" id="15368"/>
    <lineage>
        <taxon>Eukaryota</taxon>
        <taxon>Viridiplantae</taxon>
        <taxon>Streptophyta</taxon>
        <taxon>Embryophyta</taxon>
        <taxon>Tracheophyta</taxon>
        <taxon>Spermatophyta</taxon>
        <taxon>Magnoliopsida</taxon>
        <taxon>Liliopsida</taxon>
        <taxon>Poales</taxon>
        <taxon>Poaceae</taxon>
        <taxon>BOP clade</taxon>
        <taxon>Pooideae</taxon>
        <taxon>Stipodae</taxon>
        <taxon>Brachypodieae</taxon>
        <taxon>Brachypodium</taxon>
    </lineage>
</organism>
<accession>A0A2K2DGG8</accession>
<dbReference type="Gramene" id="PNT73375">
    <property type="protein sequence ID" value="PNT73375"/>
    <property type="gene ID" value="BRADI_2g57674v3"/>
</dbReference>
<dbReference type="AlphaFoldDB" id="A0A2K2DGG8"/>
<evidence type="ECO:0000313" key="3">
    <source>
        <dbReference type="Proteomes" id="UP000008810"/>
    </source>
</evidence>
<feature type="non-terminal residue" evidence="1">
    <location>
        <position position="1"/>
    </location>
</feature>
<evidence type="ECO:0000313" key="2">
    <source>
        <dbReference type="EnsemblPlants" id="PNT73375"/>
    </source>
</evidence>
<name>A0A2K2DGG8_BRADI</name>
<keyword evidence="3" id="KW-1185">Reference proteome</keyword>
<sequence>TDPLTRWFSVIYSYMLAVGDPIFHSQVRITVSHRTERRRPQRRRRDELFVCEIKTSASPEINKRRALWFMAFCTRRRLLSTESNNVHCHNVEEDRLSAVTDDILISILGKFSLATAARTSVLSRRWRNLPWLLPELTLRVRDFVGALCPGDPPGAAARLIHQAMASLAGAASSFLSQPHGKRTIITLHLSSVSSAATATRATLAC</sequence>
<evidence type="ECO:0000313" key="1">
    <source>
        <dbReference type="EMBL" id="PNT73375.1"/>
    </source>
</evidence>
<dbReference type="SUPFAM" id="SSF81383">
    <property type="entry name" value="F-box domain"/>
    <property type="match status" value="1"/>
</dbReference>
<proteinExistence type="predicted"/>
<dbReference type="Proteomes" id="UP000008810">
    <property type="component" value="Chromosome 2"/>
</dbReference>
<reference evidence="1" key="2">
    <citation type="submission" date="2017-06" db="EMBL/GenBank/DDBJ databases">
        <title>WGS assembly of Brachypodium distachyon.</title>
        <authorList>
            <consortium name="The International Brachypodium Initiative"/>
            <person name="Lucas S."/>
            <person name="Harmon-Smith M."/>
            <person name="Lail K."/>
            <person name="Tice H."/>
            <person name="Grimwood J."/>
            <person name="Bruce D."/>
            <person name="Barry K."/>
            <person name="Shu S."/>
            <person name="Lindquist E."/>
            <person name="Wang M."/>
            <person name="Pitluck S."/>
            <person name="Vogel J.P."/>
            <person name="Garvin D.F."/>
            <person name="Mockler T.C."/>
            <person name="Schmutz J."/>
            <person name="Rokhsar D."/>
            <person name="Bevan M.W."/>
        </authorList>
    </citation>
    <scope>NUCLEOTIDE SEQUENCE</scope>
    <source>
        <strain evidence="1">Bd21</strain>
    </source>
</reference>